<dbReference type="Proteomes" id="UP001501591">
    <property type="component" value="Unassembled WGS sequence"/>
</dbReference>
<name>A0ABP7NCW7_9MICO</name>
<keyword evidence="1" id="KW-0732">Signal</keyword>
<feature type="chain" id="PRO_5047397927" description="PKD domain-containing protein" evidence="1">
    <location>
        <begin position="21"/>
        <end position="280"/>
    </location>
</feature>
<protein>
    <recommendedName>
        <fullName evidence="4">PKD domain-containing protein</fullName>
    </recommendedName>
</protein>
<gene>
    <name evidence="2" type="ORF">GCM10022383_21540</name>
</gene>
<feature type="signal peptide" evidence="1">
    <location>
        <begin position="1"/>
        <end position="20"/>
    </location>
</feature>
<proteinExistence type="predicted"/>
<keyword evidence="3" id="KW-1185">Reference proteome</keyword>
<accession>A0ABP7NCW7</accession>
<evidence type="ECO:0000313" key="2">
    <source>
        <dbReference type="EMBL" id="GAA3943378.1"/>
    </source>
</evidence>
<reference evidence="3" key="1">
    <citation type="journal article" date="2019" name="Int. J. Syst. Evol. Microbiol.">
        <title>The Global Catalogue of Microorganisms (GCM) 10K type strain sequencing project: providing services to taxonomists for standard genome sequencing and annotation.</title>
        <authorList>
            <consortium name="The Broad Institute Genomics Platform"/>
            <consortium name="The Broad Institute Genome Sequencing Center for Infectious Disease"/>
            <person name="Wu L."/>
            <person name="Ma J."/>
        </authorList>
    </citation>
    <scope>NUCLEOTIDE SEQUENCE [LARGE SCALE GENOMIC DNA]</scope>
    <source>
        <strain evidence="3">JCM 17024</strain>
    </source>
</reference>
<sequence length="280" mass="29659">MLDKIALGITLLLTASLSSAGGWPAETGTFDEEIGGGGTSWNLDSQGRRLDVSSTRHRFGHAPTHSRRTNSPAVNVDFAPKPEPPTHALNRLCAEWTSLDECIRLTPPDADPDDPEKPATPTFTITDLASFAPAPVALTGEPENLGVAGLATNFIADAADHTRSGTLFGYAITARFTPTSFVFHYGDSSTRRTGSAGASWQDLGLAQFTPTDTSHTYAERGTYSAHVDTAYTAEIDLGTGFFPIAGTLTIPGMSQEIRIYEARTALVAHTCTETPSAPGC</sequence>
<evidence type="ECO:0000313" key="3">
    <source>
        <dbReference type="Proteomes" id="UP001501591"/>
    </source>
</evidence>
<comment type="caution">
    <text evidence="2">The sequence shown here is derived from an EMBL/GenBank/DDBJ whole genome shotgun (WGS) entry which is preliminary data.</text>
</comment>
<evidence type="ECO:0000256" key="1">
    <source>
        <dbReference type="SAM" id="SignalP"/>
    </source>
</evidence>
<dbReference type="EMBL" id="BAABCP010000001">
    <property type="protein sequence ID" value="GAA3943378.1"/>
    <property type="molecule type" value="Genomic_DNA"/>
</dbReference>
<dbReference type="RefSeq" id="WP_344819582.1">
    <property type="nucleotide sequence ID" value="NZ_BAABCP010000001.1"/>
</dbReference>
<organism evidence="2 3">
    <name type="scientific">Microbacterium soli</name>
    <dbReference type="NCBI Taxonomy" id="446075"/>
    <lineage>
        <taxon>Bacteria</taxon>
        <taxon>Bacillati</taxon>
        <taxon>Actinomycetota</taxon>
        <taxon>Actinomycetes</taxon>
        <taxon>Micrococcales</taxon>
        <taxon>Microbacteriaceae</taxon>
        <taxon>Microbacterium</taxon>
    </lineage>
</organism>
<evidence type="ECO:0008006" key="4">
    <source>
        <dbReference type="Google" id="ProtNLM"/>
    </source>
</evidence>